<proteinExistence type="predicted"/>
<dbReference type="AlphaFoldDB" id="A0A6M3M2B1"/>
<gene>
    <name evidence="1" type="ORF">MM171A01234_0015</name>
    <name evidence="2" type="ORF">MM171B00502_0009</name>
</gene>
<evidence type="ECO:0000313" key="1">
    <source>
        <dbReference type="EMBL" id="QJA99275.1"/>
    </source>
</evidence>
<dbReference type="EMBL" id="MT143869">
    <property type="protein sequence ID" value="QJB04016.1"/>
    <property type="molecule type" value="Genomic_DNA"/>
</dbReference>
<accession>A0A6M3M2B1</accession>
<dbReference type="EMBL" id="MT143639">
    <property type="protein sequence ID" value="QJA99275.1"/>
    <property type="molecule type" value="Genomic_DNA"/>
</dbReference>
<organism evidence="1">
    <name type="scientific">viral metagenome</name>
    <dbReference type="NCBI Taxonomy" id="1070528"/>
    <lineage>
        <taxon>unclassified sequences</taxon>
        <taxon>metagenomes</taxon>
        <taxon>organismal metagenomes</taxon>
    </lineage>
</organism>
<evidence type="ECO:0000313" key="2">
    <source>
        <dbReference type="EMBL" id="QJB04016.1"/>
    </source>
</evidence>
<reference evidence="1" key="1">
    <citation type="submission" date="2020-03" db="EMBL/GenBank/DDBJ databases">
        <title>The deep terrestrial virosphere.</title>
        <authorList>
            <person name="Holmfeldt K."/>
            <person name="Nilsson E."/>
            <person name="Simone D."/>
            <person name="Lopez-Fernandez M."/>
            <person name="Wu X."/>
            <person name="de Brujin I."/>
            <person name="Lundin D."/>
            <person name="Andersson A."/>
            <person name="Bertilsson S."/>
            <person name="Dopson M."/>
        </authorList>
    </citation>
    <scope>NUCLEOTIDE SEQUENCE</scope>
    <source>
        <strain evidence="1">MM171A01234</strain>
        <strain evidence="2">MM171B00502</strain>
    </source>
</reference>
<name>A0A6M3M2B1_9ZZZZ</name>
<protein>
    <submittedName>
        <fullName evidence="1">Uncharacterized protein</fullName>
    </submittedName>
</protein>
<sequence>MTGEEIKKMKEAFLAKGGKVTVCPPNSFTKLGKIALSKLQEEAEQALTEEFALAGI</sequence>